<dbReference type="OMA" id="HFTIKAS"/>
<gene>
    <name evidence="3" type="ORF">C5167_042981</name>
</gene>
<evidence type="ECO:0000313" key="3">
    <source>
        <dbReference type="EMBL" id="RZC80398.1"/>
    </source>
</evidence>
<sequence length="72" mass="7673">MGLSFPHVLRLLCLILLLSQVACRNSPPSPLCAPIQLSASPPPAPRPPPPQGRFADMPRRPPPPPPGRSGRP</sequence>
<evidence type="ECO:0000256" key="2">
    <source>
        <dbReference type="SAM" id="SignalP"/>
    </source>
</evidence>
<protein>
    <submittedName>
        <fullName evidence="3">Uncharacterized protein</fullName>
    </submittedName>
</protein>
<dbReference type="Gramene" id="RZC80398">
    <property type="protein sequence ID" value="RZC80398"/>
    <property type="gene ID" value="C5167_042981"/>
</dbReference>
<keyword evidence="4" id="KW-1185">Reference proteome</keyword>
<accession>A0A4Y7L7H6</accession>
<feature type="compositionally biased region" description="Pro residues" evidence="1">
    <location>
        <begin position="40"/>
        <end position="51"/>
    </location>
</feature>
<feature type="chain" id="PRO_5021239599" evidence="2">
    <location>
        <begin position="24"/>
        <end position="72"/>
    </location>
</feature>
<reference evidence="3 4" key="1">
    <citation type="journal article" date="2018" name="Science">
        <title>The opium poppy genome and morphinan production.</title>
        <authorList>
            <person name="Guo L."/>
            <person name="Winzer T."/>
            <person name="Yang X."/>
            <person name="Li Y."/>
            <person name="Ning Z."/>
            <person name="He Z."/>
            <person name="Teodor R."/>
            <person name="Lu Y."/>
            <person name="Bowser T.A."/>
            <person name="Graham I.A."/>
            <person name="Ye K."/>
        </authorList>
    </citation>
    <scope>NUCLEOTIDE SEQUENCE [LARGE SCALE GENOMIC DNA]</scope>
    <source>
        <strain evidence="4">cv. HN1</strain>
        <tissue evidence="3">Leaves</tissue>
    </source>
</reference>
<feature type="region of interest" description="Disordered" evidence="1">
    <location>
        <begin position="32"/>
        <end position="72"/>
    </location>
</feature>
<dbReference type="EMBL" id="CM010724">
    <property type="protein sequence ID" value="RZC80398.1"/>
    <property type="molecule type" value="Genomic_DNA"/>
</dbReference>
<dbReference type="AlphaFoldDB" id="A0A4Y7L7H6"/>
<keyword evidence="2" id="KW-0732">Signal</keyword>
<evidence type="ECO:0000256" key="1">
    <source>
        <dbReference type="SAM" id="MobiDB-lite"/>
    </source>
</evidence>
<feature type="signal peptide" evidence="2">
    <location>
        <begin position="1"/>
        <end position="23"/>
    </location>
</feature>
<dbReference type="Proteomes" id="UP000316621">
    <property type="component" value="Chromosome 10"/>
</dbReference>
<evidence type="ECO:0000313" key="4">
    <source>
        <dbReference type="Proteomes" id="UP000316621"/>
    </source>
</evidence>
<feature type="compositionally biased region" description="Pro residues" evidence="1">
    <location>
        <begin position="60"/>
        <end position="72"/>
    </location>
</feature>
<name>A0A4Y7L7H6_PAPSO</name>
<organism evidence="3 4">
    <name type="scientific">Papaver somniferum</name>
    <name type="common">Opium poppy</name>
    <dbReference type="NCBI Taxonomy" id="3469"/>
    <lineage>
        <taxon>Eukaryota</taxon>
        <taxon>Viridiplantae</taxon>
        <taxon>Streptophyta</taxon>
        <taxon>Embryophyta</taxon>
        <taxon>Tracheophyta</taxon>
        <taxon>Spermatophyta</taxon>
        <taxon>Magnoliopsida</taxon>
        <taxon>Ranunculales</taxon>
        <taxon>Papaveraceae</taxon>
        <taxon>Papaveroideae</taxon>
        <taxon>Papaver</taxon>
    </lineage>
</organism>
<proteinExistence type="predicted"/>